<reference evidence="1 2" key="1">
    <citation type="submission" date="2019-10" db="EMBL/GenBank/DDBJ databases">
        <authorList>
            <person name="Wolf R A."/>
        </authorList>
    </citation>
    <scope>NUCLEOTIDE SEQUENCE [LARGE SCALE GENOMIC DNA]</scope>
    <source>
        <strain evidence="1">Collinsella_aerofaciens_MC2</strain>
    </source>
</reference>
<evidence type="ECO:0000313" key="1">
    <source>
        <dbReference type="EMBL" id="VWL95580.1"/>
    </source>
</evidence>
<keyword evidence="2" id="KW-1185">Reference proteome</keyword>
<protein>
    <submittedName>
        <fullName evidence="1">Uncharacterized protein</fullName>
    </submittedName>
</protein>
<evidence type="ECO:0000313" key="2">
    <source>
        <dbReference type="Proteomes" id="UP000361836"/>
    </source>
</evidence>
<accession>A0A5K1J0B9</accession>
<dbReference type="EMBL" id="CABWIE010000019">
    <property type="protein sequence ID" value="VWL95580.1"/>
    <property type="molecule type" value="Genomic_DNA"/>
</dbReference>
<sequence>MKRIAAVIREGLAAQITSGNLTSQDMNGHRVIAVDGPDSGDVKTIYEIVGRTLGWNSDASDGNRRSDSRVDAGRWRDFVPIGVIHYGGTSSPALYFDMKNALFYSCRRRRNAMVTMMVGRPVAHRVHQYQPFRIQIGAGVADRTRPF</sequence>
<organism evidence="1 2">
    <name type="scientific">Collinsella aerofaciens</name>
    <dbReference type="NCBI Taxonomy" id="74426"/>
    <lineage>
        <taxon>Bacteria</taxon>
        <taxon>Bacillati</taxon>
        <taxon>Actinomycetota</taxon>
        <taxon>Coriobacteriia</taxon>
        <taxon>Coriobacteriales</taxon>
        <taxon>Coriobacteriaceae</taxon>
        <taxon>Collinsella</taxon>
    </lineage>
</organism>
<name>A0A5K1J0B9_9ACTN</name>
<proteinExistence type="predicted"/>
<dbReference type="AlphaFoldDB" id="A0A5K1J0B9"/>
<dbReference type="Proteomes" id="UP000361836">
    <property type="component" value="Unassembled WGS sequence"/>
</dbReference>
<dbReference type="RefSeq" id="WP_152076475.1">
    <property type="nucleotide sequence ID" value="NZ_CAAKNU010000062.1"/>
</dbReference>
<gene>
    <name evidence="1" type="ORF">KCJAJFAP_00220</name>
</gene>